<dbReference type="GO" id="GO:0005938">
    <property type="term" value="C:cell cortex"/>
    <property type="evidence" value="ECO:0007669"/>
    <property type="project" value="TreeGrafter"/>
</dbReference>
<dbReference type="GO" id="GO:0005868">
    <property type="term" value="C:cytoplasmic dynein complex"/>
    <property type="evidence" value="ECO:0007669"/>
    <property type="project" value="TreeGrafter"/>
</dbReference>
<dbReference type="SUPFAM" id="SSF52540">
    <property type="entry name" value="P-loop containing nucleoside triphosphate hydrolases"/>
    <property type="match status" value="1"/>
</dbReference>
<dbReference type="EnsemblMetazoa" id="Aqu2.1.04076_001">
    <property type="protein sequence ID" value="Aqu2.1.04076_001"/>
    <property type="gene ID" value="Aqu2.1.04076"/>
</dbReference>
<dbReference type="PANTHER" id="PTHR10676:SF314">
    <property type="entry name" value="CYTOPLASMIC DYNEIN 1 HEAVY CHAIN 1"/>
    <property type="match status" value="1"/>
</dbReference>
<protein>
    <recommendedName>
        <fullName evidence="1">ATPase dynein-related AAA domain-containing protein</fullName>
    </recommendedName>
</protein>
<dbReference type="GO" id="GO:0008569">
    <property type="term" value="F:minus-end-directed microtubule motor activity"/>
    <property type="evidence" value="ECO:0007669"/>
    <property type="project" value="TreeGrafter"/>
</dbReference>
<accession>A0A1X7SPN6</accession>
<evidence type="ECO:0000313" key="2">
    <source>
        <dbReference type="EnsemblMetazoa" id="Aqu2.1.04076_001"/>
    </source>
</evidence>
<dbReference type="STRING" id="400682.A0A1X7SPN6"/>
<dbReference type="Gene3D" id="3.40.50.300">
    <property type="entry name" value="P-loop containing nucleotide triphosphate hydrolases"/>
    <property type="match status" value="1"/>
</dbReference>
<dbReference type="InterPro" id="IPR027417">
    <property type="entry name" value="P-loop_NTPase"/>
</dbReference>
<dbReference type="eggNOG" id="KOG3595">
    <property type="taxonomic scope" value="Eukaryota"/>
</dbReference>
<proteinExistence type="predicted"/>
<dbReference type="FunFam" id="3.40.50.300:FF:005614">
    <property type="entry name" value="Uncharacterized protein"/>
    <property type="match status" value="1"/>
</dbReference>
<dbReference type="GO" id="GO:0005524">
    <property type="term" value="F:ATP binding"/>
    <property type="evidence" value="ECO:0007669"/>
    <property type="project" value="InterPro"/>
</dbReference>
<evidence type="ECO:0000259" key="1">
    <source>
        <dbReference type="Pfam" id="PF07728"/>
    </source>
</evidence>
<dbReference type="AlphaFoldDB" id="A0A1X7SPN6"/>
<feature type="domain" description="ATPase dynein-related AAA" evidence="1">
    <location>
        <begin position="45"/>
        <end position="164"/>
    </location>
</feature>
<dbReference type="GO" id="GO:0005881">
    <property type="term" value="C:cytoplasmic microtubule"/>
    <property type="evidence" value="ECO:0007669"/>
    <property type="project" value="TreeGrafter"/>
</dbReference>
<dbReference type="GO" id="GO:0007097">
    <property type="term" value="P:nuclear migration"/>
    <property type="evidence" value="ECO:0007669"/>
    <property type="project" value="TreeGrafter"/>
</dbReference>
<dbReference type="GO" id="GO:0007052">
    <property type="term" value="P:mitotic spindle organization"/>
    <property type="evidence" value="ECO:0007669"/>
    <property type="project" value="TreeGrafter"/>
</dbReference>
<dbReference type="PANTHER" id="PTHR10676">
    <property type="entry name" value="DYNEIN HEAVY CHAIN FAMILY PROTEIN"/>
    <property type="match status" value="1"/>
</dbReference>
<dbReference type="OrthoDB" id="6345504at2759"/>
<dbReference type="InterPro" id="IPR011704">
    <property type="entry name" value="ATPase_dyneun-rel_AAA"/>
</dbReference>
<dbReference type="Pfam" id="PF07728">
    <property type="entry name" value="AAA_5"/>
    <property type="match status" value="1"/>
</dbReference>
<dbReference type="InterPro" id="IPR026983">
    <property type="entry name" value="DHC"/>
</dbReference>
<dbReference type="GO" id="GO:0016887">
    <property type="term" value="F:ATP hydrolysis activity"/>
    <property type="evidence" value="ECO:0007669"/>
    <property type="project" value="InterPro"/>
</dbReference>
<dbReference type="GO" id="GO:0008090">
    <property type="term" value="P:retrograde axonal transport"/>
    <property type="evidence" value="ECO:0007669"/>
    <property type="project" value="TreeGrafter"/>
</dbReference>
<sequence length="173" mass="19507">MAALRKEIAAVCKDSHLVFEEGEQASSQWVDKVLQLYQIQLLAHGVMMVGPSGSGKSSAWKVLLKALEKLEGVEGVAHVIDPKAISKEDLYGVLDPNTREWTDGLFTHILRKIIDNVRGEINKRQWIIFDGDVDPEWVENLNSVLDDNKLLTLPNGERLSIPPNYRDFDPIFE</sequence>
<organism evidence="2">
    <name type="scientific">Amphimedon queenslandica</name>
    <name type="common">Sponge</name>
    <dbReference type="NCBI Taxonomy" id="400682"/>
    <lineage>
        <taxon>Eukaryota</taxon>
        <taxon>Metazoa</taxon>
        <taxon>Porifera</taxon>
        <taxon>Demospongiae</taxon>
        <taxon>Heteroscleromorpha</taxon>
        <taxon>Haplosclerida</taxon>
        <taxon>Niphatidae</taxon>
        <taxon>Amphimedon</taxon>
    </lineage>
</organism>
<dbReference type="GO" id="GO:0031122">
    <property type="term" value="P:cytoplasmic microtubule organization"/>
    <property type="evidence" value="ECO:0007669"/>
    <property type="project" value="TreeGrafter"/>
</dbReference>
<reference evidence="2" key="1">
    <citation type="submission" date="2017-05" db="UniProtKB">
        <authorList>
            <consortium name="EnsemblMetazoa"/>
        </authorList>
    </citation>
    <scope>IDENTIFICATION</scope>
</reference>
<dbReference type="GO" id="GO:0051959">
    <property type="term" value="F:dynein light intermediate chain binding"/>
    <property type="evidence" value="ECO:0007669"/>
    <property type="project" value="InterPro"/>
</dbReference>
<dbReference type="InParanoid" id="A0A1X7SPN6"/>
<dbReference type="GO" id="GO:0045505">
    <property type="term" value="F:dynein intermediate chain binding"/>
    <property type="evidence" value="ECO:0007669"/>
    <property type="project" value="InterPro"/>
</dbReference>
<name>A0A1X7SPN6_AMPQE</name>